<dbReference type="OMA" id="WASHPCA"/>
<dbReference type="Ensembl" id="ENSTGUT00000030517.1">
    <property type="protein sequence ID" value="ENSTGUP00000028627.1"/>
    <property type="gene ID" value="ENSTGUG00000028030.1"/>
</dbReference>
<dbReference type="SUPFAM" id="SSF47912">
    <property type="entry name" value="Wiscott-Aldrich syndrome protein, WASP, C-terminal domain"/>
    <property type="match status" value="1"/>
</dbReference>
<feature type="region of interest" description="Disordered" evidence="8">
    <location>
        <begin position="146"/>
        <end position="172"/>
    </location>
</feature>
<dbReference type="GO" id="GO:0005634">
    <property type="term" value="C:nucleus"/>
    <property type="evidence" value="ECO:0007669"/>
    <property type="project" value="UniProtKB-SubCell"/>
</dbReference>
<dbReference type="SUPFAM" id="SSF50729">
    <property type="entry name" value="PH domain-like"/>
    <property type="match status" value="1"/>
</dbReference>
<dbReference type="PROSITE" id="PS50229">
    <property type="entry name" value="WH1"/>
    <property type="match status" value="1"/>
</dbReference>
<dbReference type="Gene3D" id="3.90.810.10">
    <property type="entry name" value="CRIB domain"/>
    <property type="match status" value="1"/>
</dbReference>
<evidence type="ECO:0000256" key="5">
    <source>
        <dbReference type="ARBA" id="ARBA00022737"/>
    </source>
</evidence>
<dbReference type="Pfam" id="PF00568">
    <property type="entry name" value="WH1"/>
    <property type="match status" value="1"/>
</dbReference>
<evidence type="ECO:0000256" key="6">
    <source>
        <dbReference type="ARBA" id="ARBA00023212"/>
    </source>
</evidence>
<feature type="domain" description="CRIB" evidence="9">
    <location>
        <begin position="219"/>
        <end position="232"/>
    </location>
</feature>
<feature type="compositionally biased region" description="Pro residues" evidence="8">
    <location>
        <begin position="198"/>
        <end position="213"/>
    </location>
</feature>
<dbReference type="CDD" id="cd01205">
    <property type="entry name" value="EVH1_WASP-like"/>
    <property type="match status" value="1"/>
</dbReference>
<evidence type="ECO:0000256" key="7">
    <source>
        <dbReference type="ARBA" id="ARBA00023242"/>
    </source>
</evidence>
<reference evidence="11" key="2">
    <citation type="submission" date="2025-09" db="UniProtKB">
        <authorList>
            <consortium name="Ensembl"/>
        </authorList>
    </citation>
    <scope>IDENTIFICATION</scope>
</reference>
<feature type="domain" description="WH1" evidence="10">
    <location>
        <begin position="35"/>
        <end position="151"/>
    </location>
</feature>
<dbReference type="GO" id="GO:0005856">
    <property type="term" value="C:cytoskeleton"/>
    <property type="evidence" value="ECO:0007669"/>
    <property type="project" value="UniProtKB-SubCell"/>
</dbReference>
<dbReference type="InterPro" id="IPR011993">
    <property type="entry name" value="PH-like_dom_sf"/>
</dbReference>
<dbReference type="SMART" id="SM00285">
    <property type="entry name" value="PBD"/>
    <property type="match status" value="1"/>
</dbReference>
<dbReference type="InterPro" id="IPR000095">
    <property type="entry name" value="CRIB_dom"/>
</dbReference>
<dbReference type="InterPro" id="IPR033927">
    <property type="entry name" value="WASPfam_EVH1"/>
</dbReference>
<dbReference type="InterPro" id="IPR011026">
    <property type="entry name" value="WAS_C"/>
</dbReference>
<keyword evidence="4" id="KW-0597">Phosphoprotein</keyword>
<dbReference type="AlphaFoldDB" id="A0A674H1Z9"/>
<keyword evidence="3" id="KW-0963">Cytoplasm</keyword>
<dbReference type="InterPro" id="IPR000697">
    <property type="entry name" value="WH1/EVH1_dom"/>
</dbReference>
<comment type="subcellular location">
    <subcellularLocation>
        <location evidence="2">Cytoplasm</location>
        <location evidence="2">Cytoskeleton</location>
    </subcellularLocation>
    <subcellularLocation>
        <location evidence="1">Nucleus</location>
    </subcellularLocation>
</comment>
<dbReference type="InterPro" id="IPR036936">
    <property type="entry name" value="CRIB_dom_sf"/>
</dbReference>
<evidence type="ECO:0000256" key="4">
    <source>
        <dbReference type="ARBA" id="ARBA00022553"/>
    </source>
</evidence>
<dbReference type="Pfam" id="PF00786">
    <property type="entry name" value="PBD"/>
    <property type="match status" value="1"/>
</dbReference>
<dbReference type="SMART" id="SM00461">
    <property type="entry name" value="WH1"/>
    <property type="match status" value="1"/>
</dbReference>
<organism evidence="11 12">
    <name type="scientific">Taeniopygia guttata</name>
    <name type="common">Zebra finch</name>
    <name type="synonym">Poephila guttata</name>
    <dbReference type="NCBI Taxonomy" id="59729"/>
    <lineage>
        <taxon>Eukaryota</taxon>
        <taxon>Metazoa</taxon>
        <taxon>Chordata</taxon>
        <taxon>Craniata</taxon>
        <taxon>Vertebrata</taxon>
        <taxon>Euteleostomi</taxon>
        <taxon>Archelosauria</taxon>
        <taxon>Archosauria</taxon>
        <taxon>Dinosauria</taxon>
        <taxon>Saurischia</taxon>
        <taxon>Theropoda</taxon>
        <taxon>Coelurosauria</taxon>
        <taxon>Aves</taxon>
        <taxon>Neognathae</taxon>
        <taxon>Neoaves</taxon>
        <taxon>Telluraves</taxon>
        <taxon>Australaves</taxon>
        <taxon>Passeriformes</taxon>
        <taxon>Passeroidea</taxon>
        <taxon>Estrildidae</taxon>
        <taxon>Estrildinae</taxon>
        <taxon>Taeniopygia</taxon>
    </lineage>
</organism>
<evidence type="ECO:0000259" key="9">
    <source>
        <dbReference type="PROSITE" id="PS50108"/>
    </source>
</evidence>
<keyword evidence="12" id="KW-1185">Reference proteome</keyword>
<evidence type="ECO:0000256" key="3">
    <source>
        <dbReference type="ARBA" id="ARBA00022490"/>
    </source>
</evidence>
<accession>A0A674H1Z9</accession>
<dbReference type="CDD" id="cd00132">
    <property type="entry name" value="CRIB"/>
    <property type="match status" value="1"/>
</dbReference>
<reference evidence="11" key="1">
    <citation type="submission" date="2025-08" db="UniProtKB">
        <authorList>
            <consortium name="Ensembl"/>
        </authorList>
    </citation>
    <scope>IDENTIFICATION</scope>
</reference>
<keyword evidence="7" id="KW-0539">Nucleus</keyword>
<evidence type="ECO:0000256" key="1">
    <source>
        <dbReference type="ARBA" id="ARBA00004123"/>
    </source>
</evidence>
<name>A0A674H1Z9_TAEGU</name>
<dbReference type="InParanoid" id="A0A674H1Z9"/>
<dbReference type="FunFam" id="3.90.810.10:FF:000003">
    <property type="entry name" value="Neural Wiskott-Aldrich syndrome protein-like"/>
    <property type="match status" value="1"/>
</dbReference>
<dbReference type="PROSITE" id="PS50108">
    <property type="entry name" value="CRIB"/>
    <property type="match status" value="1"/>
</dbReference>
<evidence type="ECO:0000256" key="2">
    <source>
        <dbReference type="ARBA" id="ARBA00004245"/>
    </source>
</evidence>
<evidence type="ECO:0000259" key="10">
    <source>
        <dbReference type="PROSITE" id="PS50229"/>
    </source>
</evidence>
<sequence length="369" mass="39213">GSQGVFGGRGGRQGGDNVPSELLEEQENLRIFELLGRKCVTLVTAVVQLVVAEPGGLPGGVPGGVPGGSWSLRGCGVACLVRDSPRRSYFIRIFRLPAGELWWEQELQGGMGYKTPTPFFHTFEGWAGLNFASEAEAATFEGRVQERLRRRQQRSGERPLPKTHLGPPNPPPKWICPPIPAVPIPNPDITPSRYRGLPSPPSGPSPTSGPPPKISKADIGVPSGFKHVGHIGWDPNGGFDLAALDPALRSLFAQAGVSERHLADAETSRLIHDFIERRGGLQAVREEMRRQGGHGAPGHTWGHLGTPGRHLGTPGMELSTSWHTWGAPGHTWGHLGGTWGHLGGTWGAPGDTWGHLGGTCGHLGAPGGT</sequence>
<evidence type="ECO:0008006" key="13">
    <source>
        <dbReference type="Google" id="ProtNLM"/>
    </source>
</evidence>
<evidence type="ECO:0000313" key="11">
    <source>
        <dbReference type="Ensembl" id="ENSTGUP00000028627.1"/>
    </source>
</evidence>
<dbReference type="FunFam" id="2.30.29.30:FF:000130">
    <property type="entry name" value="neural Wiskott-Aldrich syndrome protein"/>
    <property type="match status" value="1"/>
</dbReference>
<feature type="region of interest" description="Disordered" evidence="8">
    <location>
        <begin position="185"/>
        <end position="218"/>
    </location>
</feature>
<dbReference type="GO" id="GO:0007015">
    <property type="term" value="P:actin filament organization"/>
    <property type="evidence" value="ECO:0007669"/>
    <property type="project" value="InterPro"/>
</dbReference>
<dbReference type="GeneTree" id="ENSGT00730000110895"/>
<evidence type="ECO:0000313" key="12">
    <source>
        <dbReference type="Proteomes" id="UP000007754"/>
    </source>
</evidence>
<evidence type="ECO:0000256" key="8">
    <source>
        <dbReference type="SAM" id="MobiDB-lite"/>
    </source>
</evidence>
<dbReference type="Proteomes" id="UP000007754">
    <property type="component" value="Unplaced"/>
</dbReference>
<keyword evidence="6" id="KW-0206">Cytoskeleton</keyword>
<proteinExistence type="predicted"/>
<protein>
    <recommendedName>
        <fullName evidence="13">WASP actin nucleation promoting factor</fullName>
    </recommendedName>
</protein>
<dbReference type="Gene3D" id="2.30.29.30">
    <property type="entry name" value="Pleckstrin-homology domain (PH domain)/Phosphotyrosine-binding domain (PTB)"/>
    <property type="match status" value="1"/>
</dbReference>
<keyword evidence="5" id="KW-0677">Repeat</keyword>